<feature type="transmembrane region" description="Helical" evidence="12">
    <location>
        <begin position="84"/>
        <end position="101"/>
    </location>
</feature>
<dbReference type="GO" id="GO:0032981">
    <property type="term" value="P:mitochondrial respiratory chain complex I assembly"/>
    <property type="evidence" value="ECO:0007669"/>
    <property type="project" value="TreeGrafter"/>
</dbReference>
<organism evidence="13 14">
    <name type="scientific">Paramicrosporidium saccamoebae</name>
    <dbReference type="NCBI Taxonomy" id="1246581"/>
    <lineage>
        <taxon>Eukaryota</taxon>
        <taxon>Fungi</taxon>
        <taxon>Fungi incertae sedis</taxon>
        <taxon>Cryptomycota</taxon>
        <taxon>Cryptomycota incertae sedis</taxon>
        <taxon>Paramicrosporidium</taxon>
    </lineage>
</organism>
<keyword evidence="14" id="KW-1185">Reference proteome</keyword>
<evidence type="ECO:0000256" key="9">
    <source>
        <dbReference type="ARBA" id="ARBA00022989"/>
    </source>
</evidence>
<evidence type="ECO:0000256" key="6">
    <source>
        <dbReference type="ARBA" id="ARBA00022692"/>
    </source>
</evidence>
<comment type="subcellular location">
    <subcellularLocation>
        <location evidence="2">Mitochondrion inner membrane</location>
        <topology evidence="2">Single-pass membrane protein</topology>
        <orientation evidence="2">Matrix side</orientation>
    </subcellularLocation>
</comment>
<evidence type="ECO:0000256" key="3">
    <source>
        <dbReference type="ARBA" id="ARBA00005667"/>
    </source>
</evidence>
<dbReference type="PANTHER" id="PTHR15082:SF2">
    <property type="entry name" value="NADH DEHYDROGENASE [UBIQUINONE] 1 BETA SUBCOMPLEX SUBUNIT 3"/>
    <property type="match status" value="1"/>
</dbReference>
<evidence type="ECO:0000256" key="5">
    <source>
        <dbReference type="ARBA" id="ARBA00022660"/>
    </source>
</evidence>
<proteinExistence type="inferred from homology"/>
<evidence type="ECO:0000256" key="10">
    <source>
        <dbReference type="ARBA" id="ARBA00023128"/>
    </source>
</evidence>
<keyword evidence="6 12" id="KW-0812">Transmembrane</keyword>
<keyword evidence="7" id="KW-0999">Mitochondrion inner membrane</keyword>
<comment type="caution">
    <text evidence="13">The sequence shown here is derived from an EMBL/GenBank/DDBJ whole genome shotgun (WGS) entry which is preliminary data.</text>
</comment>
<dbReference type="Pfam" id="PF08122">
    <property type="entry name" value="NDUF_B12"/>
    <property type="match status" value="1"/>
</dbReference>
<keyword evidence="4" id="KW-0813">Transport</keyword>
<comment type="similarity">
    <text evidence="3">Belongs to the complex I NDUFB3 subunit family.</text>
</comment>
<accession>A0A2H9TQS0</accession>
<dbReference type="EMBL" id="MTSL01000008">
    <property type="protein sequence ID" value="PJF20094.1"/>
    <property type="molecule type" value="Genomic_DNA"/>
</dbReference>
<evidence type="ECO:0000256" key="2">
    <source>
        <dbReference type="ARBA" id="ARBA00004298"/>
    </source>
</evidence>
<evidence type="ECO:0000313" key="14">
    <source>
        <dbReference type="Proteomes" id="UP000240830"/>
    </source>
</evidence>
<dbReference type="InterPro" id="IPR012576">
    <property type="entry name" value="NDUFB3"/>
</dbReference>
<evidence type="ECO:0000256" key="7">
    <source>
        <dbReference type="ARBA" id="ARBA00022792"/>
    </source>
</evidence>
<evidence type="ECO:0000256" key="8">
    <source>
        <dbReference type="ARBA" id="ARBA00022982"/>
    </source>
</evidence>
<protein>
    <recommendedName>
        <fullName evidence="15">NADH dehydrogenase [ubiquinone] 1 beta subcomplex subunit 3</fullName>
    </recommendedName>
</protein>
<comment type="function">
    <text evidence="1">Accessory subunit of the mitochondrial membrane respiratory chain NADH dehydrogenase (Complex I), that is believed not to be involved in catalysis. Complex I functions in the transfer of electrons from NADH to the respiratory chain. The immediate electron acceptor for the enzyme is believed to be ubiquinone.</text>
</comment>
<dbReference type="GO" id="GO:0005743">
    <property type="term" value="C:mitochondrial inner membrane"/>
    <property type="evidence" value="ECO:0007669"/>
    <property type="project" value="UniProtKB-SubCell"/>
</dbReference>
<dbReference type="Proteomes" id="UP000240830">
    <property type="component" value="Unassembled WGS sequence"/>
</dbReference>
<reference evidence="13 14" key="1">
    <citation type="submission" date="2016-10" db="EMBL/GenBank/DDBJ databases">
        <title>The genome of Paramicrosporidium saccamoebae is the missing link in understanding Cryptomycota and Microsporidia evolution.</title>
        <authorList>
            <person name="Quandt C.A."/>
            <person name="Beaudet D."/>
            <person name="Corsaro D."/>
            <person name="Michel R."/>
            <person name="Corradi N."/>
            <person name="James T."/>
        </authorList>
    </citation>
    <scope>NUCLEOTIDE SEQUENCE [LARGE SCALE GENOMIC DNA]</scope>
    <source>
        <strain evidence="13 14">KSL3</strain>
    </source>
</reference>
<keyword evidence="11 12" id="KW-0472">Membrane</keyword>
<evidence type="ECO:0000256" key="4">
    <source>
        <dbReference type="ARBA" id="ARBA00022448"/>
    </source>
</evidence>
<sequence length="115" mass="12814">MSTDWVPKPTVGAVPQRVERYGFSPVSLPTKPDYAKDPRVIELGERLMKEVLKGNGRDLPDPWARRYAWRNHPFYSPVNVLRNAFPGLGIAVVAFGIYLGLEAAGITSSDKAQHH</sequence>
<keyword evidence="9 12" id="KW-1133">Transmembrane helix</keyword>
<dbReference type="OrthoDB" id="521512at2759"/>
<evidence type="ECO:0000256" key="11">
    <source>
        <dbReference type="ARBA" id="ARBA00023136"/>
    </source>
</evidence>
<dbReference type="GO" id="GO:0022900">
    <property type="term" value="P:electron transport chain"/>
    <property type="evidence" value="ECO:0007669"/>
    <property type="project" value="InterPro"/>
</dbReference>
<evidence type="ECO:0000256" key="1">
    <source>
        <dbReference type="ARBA" id="ARBA00003195"/>
    </source>
</evidence>
<keyword evidence="8" id="KW-0249">Electron transport</keyword>
<evidence type="ECO:0008006" key="15">
    <source>
        <dbReference type="Google" id="ProtNLM"/>
    </source>
</evidence>
<gene>
    <name evidence="13" type="ORF">PSACC_00091</name>
</gene>
<keyword evidence="10" id="KW-0496">Mitochondrion</keyword>
<keyword evidence="5" id="KW-0679">Respiratory chain</keyword>
<evidence type="ECO:0000313" key="13">
    <source>
        <dbReference type="EMBL" id="PJF20094.1"/>
    </source>
</evidence>
<dbReference type="PANTHER" id="PTHR15082">
    <property type="entry name" value="NADH-UBIQUINONE OXIDOREDUCTASE B12 SUBUNIT"/>
    <property type="match status" value="1"/>
</dbReference>
<name>A0A2H9TQS0_9FUNG</name>
<evidence type="ECO:0000256" key="12">
    <source>
        <dbReference type="SAM" id="Phobius"/>
    </source>
</evidence>
<dbReference type="AlphaFoldDB" id="A0A2H9TQS0"/>